<dbReference type="PANTHER" id="PTHR46112:SF3">
    <property type="entry name" value="AMINOPEPTIDASE YPDF"/>
    <property type="match status" value="1"/>
</dbReference>
<dbReference type="InterPro" id="IPR000587">
    <property type="entry name" value="Creatinase_N"/>
</dbReference>
<proteinExistence type="predicted"/>
<dbReference type="Gene3D" id="3.90.230.10">
    <property type="entry name" value="Creatinase/methionine aminopeptidase superfamily"/>
    <property type="match status" value="1"/>
</dbReference>
<dbReference type="Pfam" id="PF00557">
    <property type="entry name" value="Peptidase_M24"/>
    <property type="match status" value="1"/>
</dbReference>
<dbReference type="Gene3D" id="3.40.350.10">
    <property type="entry name" value="Creatinase/prolidase N-terminal domain"/>
    <property type="match status" value="1"/>
</dbReference>
<accession>D6ST07</accession>
<dbReference type="SUPFAM" id="SSF53092">
    <property type="entry name" value="Creatinase/prolidase N-terminal domain"/>
    <property type="match status" value="1"/>
</dbReference>
<name>D6ST07_9BACT</name>
<dbReference type="InterPro" id="IPR000994">
    <property type="entry name" value="Pept_M24"/>
</dbReference>
<keyword evidence="4" id="KW-1185">Reference proteome</keyword>
<protein>
    <submittedName>
        <fullName evidence="3">Peptidase M24</fullName>
    </submittedName>
</protein>
<dbReference type="InterPro" id="IPR029149">
    <property type="entry name" value="Creatin/AminoP/Spt16_N"/>
</dbReference>
<evidence type="ECO:0000313" key="4">
    <source>
        <dbReference type="Proteomes" id="UP000005496"/>
    </source>
</evidence>
<comment type="caution">
    <text evidence="3">The sequence shown here is derived from an EMBL/GenBank/DDBJ whole genome shotgun (WGS) entry which is preliminary data.</text>
</comment>
<dbReference type="PANTHER" id="PTHR46112">
    <property type="entry name" value="AMINOPEPTIDASE"/>
    <property type="match status" value="1"/>
</dbReference>
<dbReference type="RefSeq" id="WP_008871172.1">
    <property type="nucleotide sequence ID" value="NZ_ACJN02000003.1"/>
</dbReference>
<dbReference type="InterPro" id="IPR050659">
    <property type="entry name" value="Peptidase_M24B"/>
</dbReference>
<evidence type="ECO:0000313" key="3">
    <source>
        <dbReference type="EMBL" id="EFI33823.1"/>
    </source>
</evidence>
<sequence length="354" mass="40732">MQETRAVRRKKLKKNLAEKDVHAHLITSPANRYYLSGFELHDPQCNESAGCLLVTREKDYLLTDPRYLEEGKAYFPEEDIFVYTRDKYKQIKSYLNKTGIYRLGFEPQWMNYEFYAAISQEFEMVPLKGLVEDLRFVKDKRELDLVKKSCALNHKVFTRLEQILRPGLREKDIAWEAEKMFKEEGASEMSFSTIVAAGERSALPHASPGDRELRDGMPLLVDMGGRYQDYCSDQSRTFWIGSKEDVFFRQTRDLVRKAQDLVIEWMAPGRSISEAYQIVSSFFAEHGVDRHFTHSLGHGIGLETHEAPSLGPNAKGEFIPGMVVTVEPGLYYAGWGGVRWEYMVLVTRSGVEIL</sequence>
<dbReference type="InterPro" id="IPR036005">
    <property type="entry name" value="Creatinase/aminopeptidase-like"/>
</dbReference>
<feature type="domain" description="Peptidase M24" evidence="1">
    <location>
        <begin position="145"/>
        <end position="347"/>
    </location>
</feature>
<dbReference type="SUPFAM" id="SSF55920">
    <property type="entry name" value="Creatinase/aminopeptidase"/>
    <property type="match status" value="1"/>
</dbReference>
<organism evidence="3 4">
    <name type="scientific">Desulfonatronospira thiodismutans ASO3-1</name>
    <dbReference type="NCBI Taxonomy" id="555779"/>
    <lineage>
        <taxon>Bacteria</taxon>
        <taxon>Pseudomonadati</taxon>
        <taxon>Thermodesulfobacteriota</taxon>
        <taxon>Desulfovibrionia</taxon>
        <taxon>Desulfovibrionales</taxon>
        <taxon>Desulfonatronovibrionaceae</taxon>
        <taxon>Desulfonatronospira</taxon>
    </lineage>
</organism>
<evidence type="ECO:0000259" key="2">
    <source>
        <dbReference type="Pfam" id="PF01321"/>
    </source>
</evidence>
<dbReference type="AlphaFoldDB" id="D6ST07"/>
<reference evidence="3" key="1">
    <citation type="submission" date="2010-05" db="EMBL/GenBank/DDBJ databases">
        <title>The draft genome of Desulfonatronospira thiodismutans ASO3-1.</title>
        <authorList>
            <consortium name="US DOE Joint Genome Institute (JGI-PGF)"/>
            <person name="Lucas S."/>
            <person name="Copeland A."/>
            <person name="Lapidus A."/>
            <person name="Cheng J.-F."/>
            <person name="Bruce D."/>
            <person name="Goodwin L."/>
            <person name="Pitluck S."/>
            <person name="Chertkov O."/>
            <person name="Brettin T."/>
            <person name="Detter J.C."/>
            <person name="Han C."/>
            <person name="Land M.L."/>
            <person name="Hauser L."/>
            <person name="Kyrpides N."/>
            <person name="Mikhailova N."/>
            <person name="Muyzer G."/>
            <person name="Woyke T."/>
        </authorList>
    </citation>
    <scope>NUCLEOTIDE SEQUENCE [LARGE SCALE GENOMIC DNA]</scope>
    <source>
        <strain evidence="3">ASO3-1</strain>
    </source>
</reference>
<dbReference type="eggNOG" id="COG0006">
    <property type="taxonomic scope" value="Bacteria"/>
</dbReference>
<dbReference type="Proteomes" id="UP000005496">
    <property type="component" value="Unassembled WGS sequence"/>
</dbReference>
<feature type="domain" description="Creatinase N-terminal" evidence="2">
    <location>
        <begin position="8"/>
        <end position="137"/>
    </location>
</feature>
<evidence type="ECO:0000259" key="1">
    <source>
        <dbReference type="Pfam" id="PF00557"/>
    </source>
</evidence>
<dbReference type="OrthoDB" id="9806388at2"/>
<dbReference type="EMBL" id="ACJN02000003">
    <property type="protein sequence ID" value="EFI33823.1"/>
    <property type="molecule type" value="Genomic_DNA"/>
</dbReference>
<dbReference type="Pfam" id="PF01321">
    <property type="entry name" value="Creatinase_N"/>
    <property type="match status" value="1"/>
</dbReference>
<gene>
    <name evidence="3" type="ORF">Dthio_PD1162</name>
</gene>